<evidence type="ECO:0000259" key="1">
    <source>
        <dbReference type="Pfam" id="PF12697"/>
    </source>
</evidence>
<comment type="caution">
    <text evidence="2">The sequence shown here is derived from an EMBL/GenBank/DDBJ whole genome shotgun (WGS) entry which is preliminary data.</text>
</comment>
<protein>
    <recommendedName>
        <fullName evidence="1">AB hydrolase-1 domain-containing protein</fullName>
    </recommendedName>
</protein>
<dbReference type="Proteomes" id="UP001337655">
    <property type="component" value="Unassembled WGS sequence"/>
</dbReference>
<dbReference type="SUPFAM" id="SSF53474">
    <property type="entry name" value="alpha/beta-Hydrolases"/>
    <property type="match status" value="1"/>
</dbReference>
<dbReference type="RefSeq" id="XP_064660932.1">
    <property type="nucleotide sequence ID" value="XM_064800981.1"/>
</dbReference>
<dbReference type="InterPro" id="IPR000073">
    <property type="entry name" value="AB_hydrolase_1"/>
</dbReference>
<name>A0AAV9PEF0_9PEZI</name>
<keyword evidence="3" id="KW-1185">Reference proteome</keyword>
<dbReference type="EMBL" id="JAVRRT010000005">
    <property type="protein sequence ID" value="KAK5172088.1"/>
    <property type="molecule type" value="Genomic_DNA"/>
</dbReference>
<dbReference type="PANTHER" id="PTHR12277:SF81">
    <property type="entry name" value="PROTEIN ABHD13"/>
    <property type="match status" value="1"/>
</dbReference>
<gene>
    <name evidence="2" type="ORF">LTR77_003726</name>
</gene>
<evidence type="ECO:0000313" key="3">
    <source>
        <dbReference type="Proteomes" id="UP001337655"/>
    </source>
</evidence>
<dbReference type="PANTHER" id="PTHR12277">
    <property type="entry name" value="ALPHA/BETA HYDROLASE DOMAIN-CONTAINING PROTEIN"/>
    <property type="match status" value="1"/>
</dbReference>
<sequence length="394" mass="42970">MANAIGKAAIALAALVGVYGLILGALMTPRLQRFALYANKINTLFYHDINNPEEFGFCENQVQPFNISTPDREVLHAWHVLPIDVYTRHEKNLKLPPGDEDSATPLDLLINDPQARVVVSYPILEVHGNAGHVAQGWRTDTIRQLTTLPHTHVITVDYRGFGHSTGSPTEAGLITDGVALVNWVLHVAYIPPEQIVLMGQSLGTAVASAVGLEFLDPKNALHPGRLGGADEASLLASRDLIDRSTVFAGIVLVAPFANLPSLMLTYRMGGLIPLLLPLRPFPALAKMLTDNMVDKWPTEDRLRAYYDALISRPELLTAPEGYSMGSLQIIHGFNDMDITYRQTEMICRNVLGEGEKCINGSSGEAVYSVSGEGRPGLRFEIFGYGGRKTSFSAV</sequence>
<dbReference type="Gene3D" id="3.40.50.1820">
    <property type="entry name" value="alpha/beta hydrolase"/>
    <property type="match status" value="1"/>
</dbReference>
<dbReference type="Pfam" id="PF12697">
    <property type="entry name" value="Abhydrolase_6"/>
    <property type="match status" value="1"/>
</dbReference>
<organism evidence="2 3">
    <name type="scientific">Saxophila tyrrhenica</name>
    <dbReference type="NCBI Taxonomy" id="1690608"/>
    <lineage>
        <taxon>Eukaryota</taxon>
        <taxon>Fungi</taxon>
        <taxon>Dikarya</taxon>
        <taxon>Ascomycota</taxon>
        <taxon>Pezizomycotina</taxon>
        <taxon>Dothideomycetes</taxon>
        <taxon>Dothideomycetidae</taxon>
        <taxon>Mycosphaerellales</taxon>
        <taxon>Extremaceae</taxon>
        <taxon>Saxophila</taxon>
    </lineage>
</organism>
<dbReference type="AlphaFoldDB" id="A0AAV9PEF0"/>
<feature type="domain" description="AB hydrolase-1" evidence="1">
    <location>
        <begin position="126"/>
        <end position="307"/>
    </location>
</feature>
<proteinExistence type="predicted"/>
<accession>A0AAV9PEF0</accession>
<dbReference type="GeneID" id="89925072"/>
<evidence type="ECO:0000313" key="2">
    <source>
        <dbReference type="EMBL" id="KAK5172088.1"/>
    </source>
</evidence>
<reference evidence="2 3" key="1">
    <citation type="submission" date="2023-08" db="EMBL/GenBank/DDBJ databases">
        <title>Black Yeasts Isolated from many extreme environments.</title>
        <authorList>
            <person name="Coleine C."/>
            <person name="Stajich J.E."/>
            <person name="Selbmann L."/>
        </authorList>
    </citation>
    <scope>NUCLEOTIDE SEQUENCE [LARGE SCALE GENOMIC DNA]</scope>
    <source>
        <strain evidence="2 3">CCFEE 5935</strain>
    </source>
</reference>
<dbReference type="InterPro" id="IPR029058">
    <property type="entry name" value="AB_hydrolase_fold"/>
</dbReference>